<proteinExistence type="predicted"/>
<evidence type="ECO:0000259" key="3">
    <source>
        <dbReference type="SMART" id="SM01290"/>
    </source>
</evidence>
<evidence type="ECO:0000256" key="1">
    <source>
        <dbReference type="ARBA" id="ARBA00023157"/>
    </source>
</evidence>
<dbReference type="GO" id="GO:0016798">
    <property type="term" value="F:hydrolase activity, acting on glycosyl bonds"/>
    <property type="evidence" value="ECO:0007669"/>
    <property type="project" value="UniProtKB-KW"/>
</dbReference>
<dbReference type="SUPFAM" id="SSF49742">
    <property type="entry name" value="PHM/PNGase F"/>
    <property type="match status" value="1"/>
</dbReference>
<dbReference type="InterPro" id="IPR014784">
    <property type="entry name" value="Cu2_ascorb_mOase-like_C"/>
</dbReference>
<dbReference type="InterPro" id="IPR008977">
    <property type="entry name" value="PHM/PNGase_F_dom_sf"/>
</dbReference>
<dbReference type="GO" id="GO:0016715">
    <property type="term" value="F:oxidoreductase activity, acting on paired donors, with incorporation or reduction of molecular oxygen, reduced ascorbate as one donor, and incorporation of one atom of oxygen"/>
    <property type="evidence" value="ECO:0007669"/>
    <property type="project" value="InterPro"/>
</dbReference>
<dbReference type="EMBL" id="UGVL01000001">
    <property type="protein sequence ID" value="SUE34744.1"/>
    <property type="molecule type" value="Genomic_DNA"/>
</dbReference>
<evidence type="ECO:0000256" key="2">
    <source>
        <dbReference type="SAM" id="SignalP"/>
    </source>
</evidence>
<dbReference type="InterPro" id="IPR043022">
    <property type="entry name" value="PngaseF_N_sf"/>
</dbReference>
<dbReference type="Pfam" id="PF09112">
    <property type="entry name" value="N-glycanase_N"/>
    <property type="match status" value="1"/>
</dbReference>
<evidence type="ECO:0000313" key="4">
    <source>
        <dbReference type="EMBL" id="SUE34744.1"/>
    </source>
</evidence>
<name>A0A379MSM9_9BACT</name>
<dbReference type="AlphaFoldDB" id="A0A379MSM9"/>
<keyword evidence="2" id="KW-0732">Signal</keyword>
<dbReference type="RefSeq" id="WP_027291444.1">
    <property type="nucleotide sequence ID" value="NZ_CALVFX010000001.1"/>
</dbReference>
<dbReference type="InterPro" id="IPR015197">
    <property type="entry name" value="PngaseF_C"/>
</dbReference>
<dbReference type="Pfam" id="PF09113">
    <property type="entry name" value="N-glycanase_C"/>
    <property type="match status" value="1"/>
</dbReference>
<reference evidence="4 5" key="1">
    <citation type="submission" date="2018-06" db="EMBL/GenBank/DDBJ databases">
        <authorList>
            <consortium name="Pathogen Informatics"/>
            <person name="Doyle S."/>
        </authorList>
    </citation>
    <scope>NUCLEOTIDE SEQUENCE [LARGE SCALE GENOMIC DNA]</scope>
    <source>
        <strain evidence="4 5">NCTC11190</strain>
    </source>
</reference>
<protein>
    <submittedName>
        <fullName evidence="4">Peptide-N-glycosidase F, N terminal</fullName>
    </submittedName>
</protein>
<evidence type="ECO:0000313" key="5">
    <source>
        <dbReference type="Proteomes" id="UP000255233"/>
    </source>
</evidence>
<accession>A0A379MSM9</accession>
<dbReference type="Gene3D" id="2.60.120.1570">
    <property type="entry name" value="Peptide-N-glycosidase F, N-terminal domain"/>
    <property type="match status" value="1"/>
</dbReference>
<keyword evidence="4" id="KW-0378">Hydrolase</keyword>
<organism evidence="4 5">
    <name type="scientific">Rikenella microfusus</name>
    <dbReference type="NCBI Taxonomy" id="28139"/>
    <lineage>
        <taxon>Bacteria</taxon>
        <taxon>Pseudomonadati</taxon>
        <taxon>Bacteroidota</taxon>
        <taxon>Bacteroidia</taxon>
        <taxon>Bacteroidales</taxon>
        <taxon>Rikenellaceae</taxon>
        <taxon>Rikenella</taxon>
    </lineage>
</organism>
<feature type="domain" description="Peptide-N-glycosidase F N-terminal" evidence="3">
    <location>
        <begin position="21"/>
        <end position="201"/>
    </location>
</feature>
<dbReference type="SMART" id="SM01290">
    <property type="entry name" value="N-glycanase_N"/>
    <property type="match status" value="1"/>
</dbReference>
<dbReference type="Gene3D" id="2.60.120.230">
    <property type="match status" value="1"/>
</dbReference>
<dbReference type="OrthoDB" id="6281169at2"/>
<gene>
    <name evidence="4" type="ORF">NCTC11190_01977</name>
</gene>
<sequence>MKKLFFFTALAAAVLTAQAQKFEVFDHTPVHAFGEYDETRPDSAGVLHGGTGRYIFKKVVFPEYERTTKATVTLTLASNGDRWDKSGSCFIIPACDDPMRMIRGKAPLAPGADSAYMGVTPQGGKAPYVELLRFMTPFGVGHFSDDRLHRKPVYIPYWEKQVQWTQDVSQLVPMLRGEAWIGIWIDSWTTEGYLVSLDITLDESPLKCDKAVPSVVIPAMNTVPYIGSQNLSTSFAAKDLTAEITVPKGARNARLYYVVTGHGGHSGGDEFTRQRNLVFVDGEPVLDFIPWRDDCASFRRFNPGSGVWLIKRQAPYIAESGEYETKEIEESLASSDLSRSNWCPGSCVVPECVALPELKPGKHRITVSIPDAQRAVGDKLNHWLVSAYVVCDL</sequence>
<keyword evidence="5" id="KW-1185">Reference proteome</keyword>
<feature type="signal peptide" evidence="2">
    <location>
        <begin position="1"/>
        <end position="19"/>
    </location>
</feature>
<keyword evidence="1" id="KW-1015">Disulfide bond</keyword>
<dbReference type="Proteomes" id="UP000255233">
    <property type="component" value="Unassembled WGS sequence"/>
</dbReference>
<dbReference type="STRING" id="880526.GCA_000427365_01841"/>
<feature type="chain" id="PRO_5017021164" evidence="2">
    <location>
        <begin position="20"/>
        <end position="393"/>
    </location>
</feature>
<keyword evidence="4" id="KW-0326">Glycosidase</keyword>
<dbReference type="InterPro" id="IPR015196">
    <property type="entry name" value="PngaseF_N"/>
</dbReference>